<keyword evidence="2" id="KW-1185">Reference proteome</keyword>
<organism evidence="1 2">
    <name type="scientific">Petrolisthes cinctipes</name>
    <name type="common">Flat porcelain crab</name>
    <dbReference type="NCBI Taxonomy" id="88211"/>
    <lineage>
        <taxon>Eukaryota</taxon>
        <taxon>Metazoa</taxon>
        <taxon>Ecdysozoa</taxon>
        <taxon>Arthropoda</taxon>
        <taxon>Crustacea</taxon>
        <taxon>Multicrustacea</taxon>
        <taxon>Malacostraca</taxon>
        <taxon>Eumalacostraca</taxon>
        <taxon>Eucarida</taxon>
        <taxon>Decapoda</taxon>
        <taxon>Pleocyemata</taxon>
        <taxon>Anomura</taxon>
        <taxon>Galatheoidea</taxon>
        <taxon>Porcellanidae</taxon>
        <taxon>Petrolisthes</taxon>
    </lineage>
</organism>
<gene>
    <name evidence="1" type="ORF">Pcinc_034638</name>
</gene>
<dbReference type="EMBL" id="JAWQEG010005074">
    <property type="protein sequence ID" value="KAK3859222.1"/>
    <property type="molecule type" value="Genomic_DNA"/>
</dbReference>
<evidence type="ECO:0000313" key="1">
    <source>
        <dbReference type="EMBL" id="KAK3859222.1"/>
    </source>
</evidence>
<proteinExistence type="predicted"/>
<name>A0AAE1BY77_PETCI</name>
<reference evidence="1" key="1">
    <citation type="submission" date="2023-10" db="EMBL/GenBank/DDBJ databases">
        <title>Genome assemblies of two species of porcelain crab, Petrolisthes cinctipes and Petrolisthes manimaculis (Anomura: Porcellanidae).</title>
        <authorList>
            <person name="Angst P."/>
        </authorList>
    </citation>
    <scope>NUCLEOTIDE SEQUENCE</scope>
    <source>
        <strain evidence="1">PB745_01</strain>
        <tissue evidence="1">Gill</tissue>
    </source>
</reference>
<sequence>MITEALISQATICTTTTLLTITTPETSPSQLPATPFHVTPSIIPQHHDHSPHHHKYCLTHVTTITTPITSPPPQPPKLHHHHNPTNFTTMITACHPYHHCHLPQH</sequence>
<dbReference type="AlphaFoldDB" id="A0AAE1BY77"/>
<evidence type="ECO:0000313" key="2">
    <source>
        <dbReference type="Proteomes" id="UP001286313"/>
    </source>
</evidence>
<comment type="caution">
    <text evidence="1">The sequence shown here is derived from an EMBL/GenBank/DDBJ whole genome shotgun (WGS) entry which is preliminary data.</text>
</comment>
<protein>
    <submittedName>
        <fullName evidence="1">Uncharacterized protein</fullName>
    </submittedName>
</protein>
<dbReference type="Proteomes" id="UP001286313">
    <property type="component" value="Unassembled WGS sequence"/>
</dbReference>
<accession>A0AAE1BY77</accession>